<evidence type="ECO:0000256" key="4">
    <source>
        <dbReference type="ARBA" id="ARBA00022475"/>
    </source>
</evidence>
<dbReference type="InterPro" id="IPR003804">
    <property type="entry name" value="Lactate_perm"/>
</dbReference>
<dbReference type="GO" id="GO:0015129">
    <property type="term" value="F:lactate transmembrane transporter activity"/>
    <property type="evidence" value="ECO:0007669"/>
    <property type="project" value="UniProtKB-UniRule"/>
</dbReference>
<evidence type="ECO:0000256" key="1">
    <source>
        <dbReference type="ARBA" id="ARBA00004651"/>
    </source>
</evidence>
<evidence type="ECO:0000256" key="6">
    <source>
        <dbReference type="ARBA" id="ARBA00022989"/>
    </source>
</evidence>
<comment type="function">
    <text evidence="8">Uptake of L-lactate across the membrane. Can also transport D-lactate and glycolate.</text>
</comment>
<evidence type="ECO:0000256" key="7">
    <source>
        <dbReference type="ARBA" id="ARBA00023136"/>
    </source>
</evidence>
<evidence type="ECO:0000313" key="10">
    <source>
        <dbReference type="Proteomes" id="UP000680750"/>
    </source>
</evidence>
<dbReference type="RefSeq" id="WP_030447927.1">
    <property type="nucleotide sequence ID" value="NZ_AP023354.1"/>
</dbReference>
<dbReference type="KEGG" id="aser:Asera_36720"/>
<feature type="transmembrane region" description="Helical" evidence="8">
    <location>
        <begin position="351"/>
        <end position="373"/>
    </location>
</feature>
<feature type="transmembrane region" description="Helical" evidence="8">
    <location>
        <begin position="18"/>
        <end position="39"/>
    </location>
</feature>
<protein>
    <recommendedName>
        <fullName evidence="8">L-lactate permease</fullName>
    </recommendedName>
</protein>
<evidence type="ECO:0000256" key="5">
    <source>
        <dbReference type="ARBA" id="ARBA00022692"/>
    </source>
</evidence>
<sequence length="538" mass="56568">MDALAQSFHQPLTPLGGVLGSTLVALVPVAVLLVLLAVVRMSAWRAVLVGSVVTVLLAIFAWHAPVGDVFAAYGLGAASGVWAVDWIVFWGVIIYNIMRVTGAFGAFKDWLVHQATADIRVQTILLAWAFGALMEGLVGFGYPWAVVAPILIGLGVADLAAIRVAAIANNAPVSFGALGAPIVGLAAVTGLPLMDLSASIGKIVAVLALLPPWILIYLVAGKRGLRDGWPLAVVGSLAYIAGQFPVSQWVGPYLPDITGSLVCFAALLVLLRFWRPKRTLGYGGVELPASTMESQGPGIRTAVRGLLPFGILIVVVVAWTGPWSPLPKWVPFKPAIEAIGSLDGKPLSVNWSFAPAIAGTAILVAALIIAAVLRPRPAQIRTVFADTFRQMWGALLVGPLVFGLAYVFNFAGMANSMANGFAKLGVAFIIVAPLLGWIAVALSGSNTSSNAVFGAFQLSVARILGAPPLLFPSLNSVGAEVGKPVAPQTASVGVSTTKFVRNEGEVIRYNLGWTLVILVWLVLVGLLYYFVFPDTMRL</sequence>
<feature type="transmembrane region" description="Helical" evidence="8">
    <location>
        <begin position="231"/>
        <end position="251"/>
    </location>
</feature>
<evidence type="ECO:0000256" key="3">
    <source>
        <dbReference type="ARBA" id="ARBA00022448"/>
    </source>
</evidence>
<feature type="transmembrane region" description="Helical" evidence="8">
    <location>
        <begin position="200"/>
        <end position="219"/>
    </location>
</feature>
<gene>
    <name evidence="9" type="ORF">Asera_36720</name>
</gene>
<feature type="transmembrane region" description="Helical" evidence="8">
    <location>
        <begin position="70"/>
        <end position="98"/>
    </location>
</feature>
<feature type="transmembrane region" description="Helical" evidence="8">
    <location>
        <begin position="173"/>
        <end position="194"/>
    </location>
</feature>
<feature type="transmembrane region" description="Helical" evidence="8">
    <location>
        <begin position="511"/>
        <end position="532"/>
    </location>
</feature>
<dbReference type="Pfam" id="PF02652">
    <property type="entry name" value="Lactate_perm"/>
    <property type="match status" value="1"/>
</dbReference>
<keyword evidence="10" id="KW-1185">Reference proteome</keyword>
<accession>A0A810L295</accession>
<dbReference type="OrthoDB" id="9761056at2"/>
<dbReference type="GO" id="GO:0005886">
    <property type="term" value="C:plasma membrane"/>
    <property type="evidence" value="ECO:0007669"/>
    <property type="project" value="UniProtKB-SubCell"/>
</dbReference>
<evidence type="ECO:0000256" key="2">
    <source>
        <dbReference type="ARBA" id="ARBA00010100"/>
    </source>
</evidence>
<feature type="transmembrane region" description="Helical" evidence="8">
    <location>
        <begin position="420"/>
        <end position="440"/>
    </location>
</feature>
<feature type="transmembrane region" description="Helical" evidence="8">
    <location>
        <begin position="119"/>
        <end position="138"/>
    </location>
</feature>
<feature type="transmembrane region" description="Helical" evidence="8">
    <location>
        <begin position="302"/>
        <end position="321"/>
    </location>
</feature>
<feature type="transmembrane region" description="Helical" evidence="8">
    <location>
        <begin position="394"/>
        <end position="414"/>
    </location>
</feature>
<proteinExistence type="inferred from homology"/>
<organism evidence="9 10">
    <name type="scientific">Actinocatenispora sera</name>
    <dbReference type="NCBI Taxonomy" id="390989"/>
    <lineage>
        <taxon>Bacteria</taxon>
        <taxon>Bacillati</taxon>
        <taxon>Actinomycetota</taxon>
        <taxon>Actinomycetes</taxon>
        <taxon>Micromonosporales</taxon>
        <taxon>Micromonosporaceae</taxon>
        <taxon>Actinocatenispora</taxon>
    </lineage>
</organism>
<dbReference type="PANTHER" id="PTHR30003:SF0">
    <property type="entry name" value="GLYCOLATE PERMEASE GLCA-RELATED"/>
    <property type="match status" value="1"/>
</dbReference>
<feature type="transmembrane region" description="Helical" evidence="8">
    <location>
        <begin position="46"/>
        <end position="64"/>
    </location>
</feature>
<dbReference type="AlphaFoldDB" id="A0A810L295"/>
<reference evidence="9" key="1">
    <citation type="submission" date="2020-08" db="EMBL/GenBank/DDBJ databases">
        <title>Whole genome shotgun sequence of Actinocatenispora sera NBRC 101916.</title>
        <authorList>
            <person name="Komaki H."/>
            <person name="Tamura T."/>
        </authorList>
    </citation>
    <scope>NUCLEOTIDE SEQUENCE</scope>
    <source>
        <strain evidence="9">NBRC 101916</strain>
    </source>
</reference>
<dbReference type="GO" id="GO:0015295">
    <property type="term" value="F:solute:proton symporter activity"/>
    <property type="evidence" value="ECO:0007669"/>
    <property type="project" value="TreeGrafter"/>
</dbReference>
<feature type="transmembrane region" description="Helical" evidence="8">
    <location>
        <begin position="144"/>
        <end position="166"/>
    </location>
</feature>
<keyword evidence="6 8" id="KW-1133">Transmembrane helix</keyword>
<evidence type="ECO:0000256" key="8">
    <source>
        <dbReference type="RuleBase" id="RU365092"/>
    </source>
</evidence>
<dbReference type="PANTHER" id="PTHR30003">
    <property type="entry name" value="L-LACTATE PERMEASE"/>
    <property type="match status" value="1"/>
</dbReference>
<dbReference type="EMBL" id="AP023354">
    <property type="protein sequence ID" value="BCJ29564.1"/>
    <property type="molecule type" value="Genomic_DNA"/>
</dbReference>
<keyword evidence="5 8" id="KW-0812">Transmembrane</keyword>
<dbReference type="Proteomes" id="UP000680750">
    <property type="component" value="Chromosome"/>
</dbReference>
<feature type="transmembrane region" description="Helical" evidence="8">
    <location>
        <begin position="257"/>
        <end position="274"/>
    </location>
</feature>
<keyword evidence="7 8" id="KW-0472">Membrane</keyword>
<comment type="similarity">
    <text evidence="2 8">Belongs to the lactate permease family.</text>
</comment>
<keyword evidence="3 8" id="KW-0813">Transport</keyword>
<evidence type="ECO:0000313" key="9">
    <source>
        <dbReference type="EMBL" id="BCJ29564.1"/>
    </source>
</evidence>
<comment type="subcellular location">
    <subcellularLocation>
        <location evidence="1 8">Cell membrane</location>
        <topology evidence="1 8">Multi-pass membrane protein</topology>
    </subcellularLocation>
</comment>
<name>A0A810L295_9ACTN</name>
<keyword evidence="4 8" id="KW-1003">Cell membrane</keyword>